<accession>F8P8D3</accession>
<sequence>MKPIAIASLVLLASPILSQYQASVFPPFDAPNYPTTLLVCSQELQARGYWTLSQLPSYPNVSAVDADLGGCGTCWELSSSGGGVVAVAAVDGVRHYGLPPSFGLTSAAKDQLLGSNTEGLSLIFPVSAKQVASSVCGL</sequence>
<gene>
    <name evidence="2" type="ORF">SERLADRAFT_417838</name>
</gene>
<keyword evidence="1" id="KW-0732">Signal</keyword>
<feature type="chain" id="PRO_5003382049" description="Cerato-platanin" evidence="1">
    <location>
        <begin position="19"/>
        <end position="138"/>
    </location>
</feature>
<evidence type="ECO:0000313" key="2">
    <source>
        <dbReference type="EMBL" id="EGO20689.1"/>
    </source>
</evidence>
<proteinExistence type="predicted"/>
<feature type="signal peptide" evidence="1">
    <location>
        <begin position="1"/>
        <end position="18"/>
    </location>
</feature>
<evidence type="ECO:0000256" key="1">
    <source>
        <dbReference type="SAM" id="SignalP"/>
    </source>
</evidence>
<protein>
    <recommendedName>
        <fullName evidence="3">Cerato-platanin</fullName>
    </recommendedName>
</protein>
<name>F8P8D3_SERL9</name>
<dbReference type="RefSeq" id="XP_007322655.1">
    <property type="nucleotide sequence ID" value="XM_007322593.1"/>
</dbReference>
<dbReference type="EMBL" id="GL945440">
    <property type="protein sequence ID" value="EGO20689.1"/>
    <property type="molecule type" value="Genomic_DNA"/>
</dbReference>
<evidence type="ECO:0008006" key="3">
    <source>
        <dbReference type="Google" id="ProtNLM"/>
    </source>
</evidence>
<dbReference type="HOGENOM" id="CLU_1856516_0_0_1"/>
<dbReference type="GeneID" id="18813627"/>
<dbReference type="AlphaFoldDB" id="F8P8D3"/>
<dbReference type="KEGG" id="sla:SERLADRAFT_417838"/>
<dbReference type="InterPro" id="IPR036908">
    <property type="entry name" value="RlpA-like_sf"/>
</dbReference>
<dbReference type="Gene3D" id="2.40.40.10">
    <property type="entry name" value="RlpA-like domain"/>
    <property type="match status" value="1"/>
</dbReference>
<reference evidence="2" key="1">
    <citation type="submission" date="2011-04" db="EMBL/GenBank/DDBJ databases">
        <title>Evolution of plant cell wall degrading machinery underlies the functional diversity of forest fungi.</title>
        <authorList>
            <consortium name="US DOE Joint Genome Institute (JGI-PGF)"/>
            <person name="Eastwood D.C."/>
            <person name="Floudas D."/>
            <person name="Binder M."/>
            <person name="Majcherczyk A."/>
            <person name="Schneider P."/>
            <person name="Aerts A."/>
            <person name="Asiegbu F.O."/>
            <person name="Baker S.E."/>
            <person name="Barry K."/>
            <person name="Bendiksby M."/>
            <person name="Blumentritt M."/>
            <person name="Coutinho P.M."/>
            <person name="Cullen D."/>
            <person name="Cullen D."/>
            <person name="Gathman A."/>
            <person name="Goodell B."/>
            <person name="Henrissat B."/>
            <person name="Ihrmark K."/>
            <person name="Kauserud H."/>
            <person name="Kohler A."/>
            <person name="LaButti K."/>
            <person name="Lapidus A."/>
            <person name="Lavin J.L."/>
            <person name="Lee Y.-H."/>
            <person name="Lindquist E."/>
            <person name="Lilly W."/>
            <person name="Lucas S."/>
            <person name="Morin E."/>
            <person name="Murat C."/>
            <person name="Oguiza J.A."/>
            <person name="Park J."/>
            <person name="Pisabarro A.G."/>
            <person name="Riley R."/>
            <person name="Rosling A."/>
            <person name="Salamov A."/>
            <person name="Schmidt O."/>
            <person name="Schmutz J."/>
            <person name="Skrede I."/>
            <person name="Stenlid J."/>
            <person name="Wiebenga A."/>
            <person name="Xie X."/>
            <person name="Kues U."/>
            <person name="Hibbett D.S."/>
            <person name="Hoffmeister D."/>
            <person name="Hogberg N."/>
            <person name="Martin F."/>
            <person name="Grigoriev I.V."/>
            <person name="Watkinson S.C."/>
        </authorList>
    </citation>
    <scope>NUCLEOTIDE SEQUENCE</scope>
    <source>
        <strain evidence="2">S7.9</strain>
    </source>
</reference>
<organism>
    <name type="scientific">Serpula lacrymans var. lacrymans (strain S7.9)</name>
    <name type="common">Dry rot fungus</name>
    <dbReference type="NCBI Taxonomy" id="578457"/>
    <lineage>
        <taxon>Eukaryota</taxon>
        <taxon>Fungi</taxon>
        <taxon>Dikarya</taxon>
        <taxon>Basidiomycota</taxon>
        <taxon>Agaricomycotina</taxon>
        <taxon>Agaricomycetes</taxon>
        <taxon>Agaricomycetidae</taxon>
        <taxon>Boletales</taxon>
        <taxon>Coniophorineae</taxon>
        <taxon>Serpulaceae</taxon>
        <taxon>Serpula</taxon>
    </lineage>
</organism>
<dbReference type="Proteomes" id="UP000008064">
    <property type="component" value="Unassembled WGS sequence"/>
</dbReference>